<organism evidence="1 2">
    <name type="scientific">Cronobacter phage CR8</name>
    <dbReference type="NCBI Taxonomy" id="1327934"/>
    <lineage>
        <taxon>Viruses</taxon>
        <taxon>Duplodnaviria</taxon>
        <taxon>Heunggongvirae</taxon>
        <taxon>Uroviricota</taxon>
        <taxon>Caudoviricetes</taxon>
        <taxon>Vequintavirinae</taxon>
        <taxon>Certrevirus</taxon>
        <taxon>Certrevirus CR8</taxon>
    </lineage>
</organism>
<dbReference type="KEGG" id="vg:19686918"/>
<gene>
    <name evidence="1" type="ORF">CR8_167</name>
</gene>
<dbReference type="GeneID" id="19686918"/>
<dbReference type="EMBL" id="KC954774">
    <property type="protein sequence ID" value="AIA64697.1"/>
    <property type="molecule type" value="Genomic_DNA"/>
</dbReference>
<dbReference type="RefSeq" id="YP_009042404.1">
    <property type="nucleotide sequence ID" value="NC_024354.1"/>
</dbReference>
<dbReference type="Proteomes" id="UP000026984">
    <property type="component" value="Segment"/>
</dbReference>
<keyword evidence="2" id="KW-1185">Reference proteome</keyword>
<name>A0A060AM49_9CAUD</name>
<evidence type="ECO:0000313" key="2">
    <source>
        <dbReference type="Proteomes" id="UP000026984"/>
    </source>
</evidence>
<evidence type="ECO:0000313" key="1">
    <source>
        <dbReference type="EMBL" id="AIA64697.1"/>
    </source>
</evidence>
<accession>A0A060AM49</accession>
<reference evidence="1 2" key="1">
    <citation type="submission" date="2013-04" db="EMBL/GenBank/DDBJ databases">
        <title>Complete Genome Sequence of Cronobacter sakazakii Bacteriophage CR8.</title>
        <authorList>
            <person name="Kim Y."/>
            <person name="Shin H."/>
            <person name="Ryu S."/>
        </authorList>
    </citation>
    <scope>NUCLEOTIDE SEQUENCE [LARGE SCALE GENOMIC DNA]</scope>
</reference>
<sequence length="58" mass="6453">MEPTIEQIRETISRLEDPVILSTLPLMRKMALCLGKDSSAALVVVELCREGVKRGILE</sequence>
<protein>
    <submittedName>
        <fullName evidence="1">Uncharacterized protein</fullName>
    </submittedName>
</protein>
<proteinExistence type="predicted"/>